<dbReference type="SUPFAM" id="SSF88946">
    <property type="entry name" value="Sigma2 domain of RNA polymerase sigma factors"/>
    <property type="match status" value="1"/>
</dbReference>
<dbReference type="InParanoid" id="H8N0X8"/>
<evidence type="ECO:0000313" key="9">
    <source>
        <dbReference type="Proteomes" id="UP000007587"/>
    </source>
</evidence>
<dbReference type="HOGENOM" id="CLU_1701289_0_0_7"/>
<proteinExistence type="inferred from homology"/>
<dbReference type="GO" id="GO:0006352">
    <property type="term" value="P:DNA-templated transcription initiation"/>
    <property type="evidence" value="ECO:0007669"/>
    <property type="project" value="InterPro"/>
</dbReference>
<dbReference type="GO" id="GO:0003677">
    <property type="term" value="F:DNA binding"/>
    <property type="evidence" value="ECO:0007669"/>
    <property type="project" value="UniProtKB-KW"/>
</dbReference>
<keyword evidence="5" id="KW-0804">Transcription</keyword>
<dbReference type="Pfam" id="PF08281">
    <property type="entry name" value="Sigma70_r4_2"/>
    <property type="match status" value="1"/>
</dbReference>
<evidence type="ECO:0000256" key="6">
    <source>
        <dbReference type="SAM" id="MobiDB-lite"/>
    </source>
</evidence>
<dbReference type="EMBL" id="CP003389">
    <property type="protein sequence ID" value="AFE07156.1"/>
    <property type="molecule type" value="Genomic_DNA"/>
</dbReference>
<evidence type="ECO:0000259" key="7">
    <source>
        <dbReference type="Pfam" id="PF08281"/>
    </source>
</evidence>
<dbReference type="eggNOG" id="COG1595">
    <property type="taxonomic scope" value="Bacteria"/>
</dbReference>
<dbReference type="PANTHER" id="PTHR43133:SF8">
    <property type="entry name" value="RNA POLYMERASE SIGMA FACTOR HI_1459-RELATED"/>
    <property type="match status" value="1"/>
</dbReference>
<evidence type="ECO:0000256" key="1">
    <source>
        <dbReference type="ARBA" id="ARBA00010641"/>
    </source>
</evidence>
<organism evidence="8 9">
    <name type="scientific">Corallococcus coralloides (strain ATCC 25202 / DSM 2259 / NBRC 100086 / M2)</name>
    <name type="common">Myxococcus coralloides</name>
    <dbReference type="NCBI Taxonomy" id="1144275"/>
    <lineage>
        <taxon>Bacteria</taxon>
        <taxon>Pseudomonadati</taxon>
        <taxon>Myxococcota</taxon>
        <taxon>Myxococcia</taxon>
        <taxon>Myxococcales</taxon>
        <taxon>Cystobacterineae</taxon>
        <taxon>Myxococcaceae</taxon>
        <taxon>Corallococcus</taxon>
    </lineage>
</organism>
<comment type="similarity">
    <text evidence="1">Belongs to the sigma-70 factor family. ECF subfamily.</text>
</comment>
<accession>H8N0X8</accession>
<dbReference type="InterPro" id="IPR039425">
    <property type="entry name" value="RNA_pol_sigma-70-like"/>
</dbReference>
<evidence type="ECO:0000256" key="2">
    <source>
        <dbReference type="ARBA" id="ARBA00023015"/>
    </source>
</evidence>
<dbReference type="NCBIfam" id="TIGR02937">
    <property type="entry name" value="sigma70-ECF"/>
    <property type="match status" value="1"/>
</dbReference>
<dbReference type="AlphaFoldDB" id="H8N0X8"/>
<dbReference type="InterPro" id="IPR014284">
    <property type="entry name" value="RNA_pol_sigma-70_dom"/>
</dbReference>
<dbReference type="Gene3D" id="1.10.10.10">
    <property type="entry name" value="Winged helix-like DNA-binding domain superfamily/Winged helix DNA-binding domain"/>
    <property type="match status" value="1"/>
</dbReference>
<protein>
    <submittedName>
        <fullName evidence="8">RNA polymerase Sigma-24 subunit ECF Subfamily</fullName>
    </submittedName>
</protein>
<evidence type="ECO:0000313" key="8">
    <source>
        <dbReference type="EMBL" id="AFE07156.1"/>
    </source>
</evidence>
<dbReference type="InterPro" id="IPR013324">
    <property type="entry name" value="RNA_pol_sigma_r3/r4-like"/>
</dbReference>
<dbReference type="PANTHER" id="PTHR43133">
    <property type="entry name" value="RNA POLYMERASE ECF-TYPE SIGMA FACTO"/>
    <property type="match status" value="1"/>
</dbReference>
<feature type="region of interest" description="Disordered" evidence="6">
    <location>
        <begin position="54"/>
        <end position="77"/>
    </location>
</feature>
<dbReference type="InterPro" id="IPR013249">
    <property type="entry name" value="RNA_pol_sigma70_r4_t2"/>
</dbReference>
<keyword evidence="2" id="KW-0805">Transcription regulation</keyword>
<reference evidence="8 9" key="1">
    <citation type="journal article" date="2012" name="J. Bacteriol.">
        <title>Complete Genome Sequence of the Fruiting Myxobacterium Corallococcus coralloides DSM 2259.</title>
        <authorList>
            <person name="Huntley S."/>
            <person name="Zhang Y."/>
            <person name="Treuner-Lange A."/>
            <person name="Kneip S."/>
            <person name="Sensen C.W."/>
            <person name="Sogaard-Andersen L."/>
        </authorList>
    </citation>
    <scope>NUCLEOTIDE SEQUENCE [LARGE SCALE GENOMIC DNA]</scope>
    <source>
        <strain evidence="9">ATCC 25202 / DSM 2259 / NBRC 100086 / M2</strain>
    </source>
</reference>
<dbReference type="SUPFAM" id="SSF88659">
    <property type="entry name" value="Sigma3 and sigma4 domains of RNA polymerase sigma factors"/>
    <property type="match status" value="1"/>
</dbReference>
<evidence type="ECO:0000256" key="3">
    <source>
        <dbReference type="ARBA" id="ARBA00023082"/>
    </source>
</evidence>
<dbReference type="InterPro" id="IPR036388">
    <property type="entry name" value="WH-like_DNA-bd_sf"/>
</dbReference>
<keyword evidence="9" id="KW-1185">Reference proteome</keyword>
<sequence>MGGNLEEAEEAFGRASLMAAEKYTRHAKHIRNPRHWLTRLFINTALSLLRERRRQQWQAQGGATGAEDVARPGAETPEDTLARHRLARTLSQGIAALPVRLRASVELRLVEETPYPDIARQLHISEQNARKRVQDGRELLRHALERYHADAQEA</sequence>
<keyword evidence="3" id="KW-0731">Sigma factor</keyword>
<dbReference type="Proteomes" id="UP000007587">
    <property type="component" value="Chromosome"/>
</dbReference>
<reference evidence="9" key="2">
    <citation type="submission" date="2012-03" db="EMBL/GenBank/DDBJ databases">
        <title>Genome sequence of the fruiting myxobacterium Corallococcus coralloides DSM 2259.</title>
        <authorList>
            <person name="Huntley S."/>
            <person name="Zhang Y."/>
            <person name="Treuner-Lange A."/>
            <person name="Sensen C.W."/>
            <person name="Sogaard-Andersen L."/>
        </authorList>
    </citation>
    <scope>NUCLEOTIDE SEQUENCE [LARGE SCALE GENOMIC DNA]</scope>
    <source>
        <strain evidence="9">ATCC 25202 / DSM 2259 / NBRC 100086 / M2</strain>
    </source>
</reference>
<dbReference type="InterPro" id="IPR013325">
    <property type="entry name" value="RNA_pol_sigma_r2"/>
</dbReference>
<dbReference type="KEGG" id="ccx:COCOR_06833"/>
<feature type="domain" description="RNA polymerase sigma factor 70 region 4 type 2" evidence="7">
    <location>
        <begin position="91"/>
        <end position="140"/>
    </location>
</feature>
<keyword evidence="4" id="KW-0238">DNA-binding</keyword>
<gene>
    <name evidence="8" type="ordered locus">COCOR_06833</name>
</gene>
<dbReference type="GO" id="GO:0016987">
    <property type="term" value="F:sigma factor activity"/>
    <property type="evidence" value="ECO:0007669"/>
    <property type="project" value="UniProtKB-KW"/>
</dbReference>
<evidence type="ECO:0000256" key="5">
    <source>
        <dbReference type="ARBA" id="ARBA00023163"/>
    </source>
</evidence>
<name>H8N0X8_CORCM</name>
<evidence type="ECO:0000256" key="4">
    <source>
        <dbReference type="ARBA" id="ARBA00023125"/>
    </source>
</evidence>